<reference evidence="1" key="1">
    <citation type="journal article" date="2015" name="Nature">
        <title>Complex archaea that bridge the gap between prokaryotes and eukaryotes.</title>
        <authorList>
            <person name="Spang A."/>
            <person name="Saw J.H."/>
            <person name="Jorgensen S.L."/>
            <person name="Zaremba-Niedzwiedzka K."/>
            <person name="Martijn J."/>
            <person name="Lind A.E."/>
            <person name="van Eijk R."/>
            <person name="Schleper C."/>
            <person name="Guy L."/>
            <person name="Ettema T.J."/>
        </authorList>
    </citation>
    <scope>NUCLEOTIDE SEQUENCE</scope>
</reference>
<dbReference type="AlphaFoldDB" id="A0A0F8YC01"/>
<organism evidence="1">
    <name type="scientific">marine sediment metagenome</name>
    <dbReference type="NCBI Taxonomy" id="412755"/>
    <lineage>
        <taxon>unclassified sequences</taxon>
        <taxon>metagenomes</taxon>
        <taxon>ecological metagenomes</taxon>
    </lineage>
</organism>
<comment type="caution">
    <text evidence="1">The sequence shown here is derived from an EMBL/GenBank/DDBJ whole genome shotgun (WGS) entry which is preliminary data.</text>
</comment>
<gene>
    <name evidence="1" type="ORF">LCGC14_3112670</name>
</gene>
<accession>A0A0F8YC01</accession>
<protein>
    <submittedName>
        <fullName evidence="1">Uncharacterized protein</fullName>
    </submittedName>
</protein>
<evidence type="ECO:0000313" key="1">
    <source>
        <dbReference type="EMBL" id="KKK51664.1"/>
    </source>
</evidence>
<feature type="non-terminal residue" evidence="1">
    <location>
        <position position="163"/>
    </location>
</feature>
<dbReference type="EMBL" id="LAZR01067398">
    <property type="protein sequence ID" value="KKK51664.1"/>
    <property type="molecule type" value="Genomic_DNA"/>
</dbReference>
<sequence>MRKVKYILIVLAVLFITAPLLYGQSSRTTRALRIGSRINGSTAGSILFVDSLNKLAQDNDNIFWDDTNNRLGIGNNAPAVSLEVGDATGEEIIRVSSGVNGDAILSANSFFSTGNPFTQYIVAGGNNWITGVDNADSDKYKISFHITDLGTNNFLAIDNSGNV</sequence>
<proteinExistence type="predicted"/>
<name>A0A0F8YC01_9ZZZZ</name>